<protein>
    <submittedName>
        <fullName evidence="3">Phosphorylase</fullName>
    </submittedName>
</protein>
<gene>
    <name evidence="3" type="ORF">LMS43_03175</name>
</gene>
<proteinExistence type="predicted"/>
<comment type="caution">
    <text evidence="3">The sequence shown here is derived from an EMBL/GenBank/DDBJ whole genome shotgun (WGS) entry which is preliminary data.</text>
</comment>
<name>A0ABT8EGF8_9BURK</name>
<dbReference type="InterPro" id="IPR045759">
    <property type="entry name" value="Ap4A_phos1/2_N"/>
</dbReference>
<dbReference type="Pfam" id="PF19327">
    <property type="entry name" value="Ap4A_phos_N"/>
    <property type="match status" value="1"/>
</dbReference>
<dbReference type="InterPro" id="IPR019200">
    <property type="entry name" value="ATP_adenylylTrfase_C"/>
</dbReference>
<dbReference type="InterPro" id="IPR009163">
    <property type="entry name" value="Ap4A_phos1/2"/>
</dbReference>
<dbReference type="InterPro" id="IPR036265">
    <property type="entry name" value="HIT-like_sf"/>
</dbReference>
<dbReference type="Gene3D" id="3.30.428.70">
    <property type="match status" value="1"/>
</dbReference>
<dbReference type="Pfam" id="PF09830">
    <property type="entry name" value="ATP_transf"/>
    <property type="match status" value="1"/>
</dbReference>
<evidence type="ECO:0000259" key="2">
    <source>
        <dbReference type="Pfam" id="PF19327"/>
    </source>
</evidence>
<dbReference type="InterPro" id="IPR043171">
    <property type="entry name" value="Ap4A_phos1/2-like"/>
</dbReference>
<dbReference type="PANTHER" id="PTHR38420">
    <property type="entry name" value="AP-4-A PHOSPHORYLASE II"/>
    <property type="match status" value="1"/>
</dbReference>
<evidence type="ECO:0000259" key="1">
    <source>
        <dbReference type="Pfam" id="PF09830"/>
    </source>
</evidence>
<dbReference type="Proteomes" id="UP001168613">
    <property type="component" value="Unassembled WGS sequence"/>
</dbReference>
<dbReference type="PIRSF" id="PIRSF000846">
    <property type="entry name" value="ATP_adenylyltr"/>
    <property type="match status" value="1"/>
</dbReference>
<evidence type="ECO:0000313" key="4">
    <source>
        <dbReference type="Proteomes" id="UP001168613"/>
    </source>
</evidence>
<feature type="domain" description="ATP adenylyltransferase C-terminal" evidence="1">
    <location>
        <begin position="183"/>
        <end position="292"/>
    </location>
</feature>
<sequence>MLDGFLQHVDQQSSLALADGVLLPVQAQERHVSEKNMRFLVRWVSNLAVKDASKQSVPGGPRDPNFNPFLPPDPALTVGDYFATHNTVLNKFALSAQHLVLASKQFAEQLEPLSLAEFTVLSKILNAYGGLGFYNGGEAGGASQRHKHVQWIPDLDNNPSLRLYLSGLPQVALPGERHQHTGLDFAHIFIRLPYDSLQGWGNADHLAAALLQAYETACVVLGLRPDASGLLPAHNILIGQGWMLLVPRQQEMAYGISINALSYGGCIYVREPEQLDLVQKQGPLHILAQVGVRA</sequence>
<feature type="domain" description="Ap4A phosphorylase 1/2 N-terminal" evidence="2">
    <location>
        <begin position="5"/>
        <end position="153"/>
    </location>
</feature>
<reference evidence="3" key="1">
    <citation type="submission" date="2021-11" db="EMBL/GenBank/DDBJ databases">
        <title>Draft genome sequence of Alcaligenes endophyticus type strain CCUG 75668T.</title>
        <authorList>
            <person name="Salva-Serra F."/>
            <person name="Duran R.E."/>
            <person name="Seeger M."/>
            <person name="Moore E.R.B."/>
            <person name="Jaen-Luchoro D."/>
        </authorList>
    </citation>
    <scope>NUCLEOTIDE SEQUENCE</scope>
    <source>
        <strain evidence="3">CCUG 75668</strain>
    </source>
</reference>
<evidence type="ECO:0000313" key="3">
    <source>
        <dbReference type="EMBL" id="MDN4120287.1"/>
    </source>
</evidence>
<dbReference type="SUPFAM" id="SSF54197">
    <property type="entry name" value="HIT-like"/>
    <property type="match status" value="1"/>
</dbReference>
<organism evidence="3 4">
    <name type="scientific">Alcaligenes endophyticus</name>
    <dbReference type="NCBI Taxonomy" id="1929088"/>
    <lineage>
        <taxon>Bacteria</taxon>
        <taxon>Pseudomonadati</taxon>
        <taxon>Pseudomonadota</taxon>
        <taxon>Betaproteobacteria</taxon>
        <taxon>Burkholderiales</taxon>
        <taxon>Alcaligenaceae</taxon>
        <taxon>Alcaligenes</taxon>
    </lineage>
</organism>
<dbReference type="RefSeq" id="WP_266122390.1">
    <property type="nucleotide sequence ID" value="NZ_JAJHNU010000001.1"/>
</dbReference>
<keyword evidence="4" id="KW-1185">Reference proteome</keyword>
<dbReference type="PANTHER" id="PTHR38420:SF1">
    <property type="entry name" value="PUTATIVE (AFU_ORTHOLOGUE AFUA_5G14690)-RELATED"/>
    <property type="match status" value="1"/>
</dbReference>
<dbReference type="EMBL" id="JAJHNU010000001">
    <property type="protein sequence ID" value="MDN4120287.1"/>
    <property type="molecule type" value="Genomic_DNA"/>
</dbReference>
<accession>A0ABT8EGF8</accession>